<comment type="catalytic activity">
    <reaction evidence="11">
        <text>ATP + H2O = ADP + phosphate + H(+)</text>
        <dbReference type="Rhea" id="RHEA:13065"/>
        <dbReference type="ChEBI" id="CHEBI:15377"/>
        <dbReference type="ChEBI" id="CHEBI:15378"/>
        <dbReference type="ChEBI" id="CHEBI:30616"/>
        <dbReference type="ChEBI" id="CHEBI:43474"/>
        <dbReference type="ChEBI" id="CHEBI:456216"/>
    </reaction>
    <physiologicalReaction direction="left-to-right" evidence="11">
        <dbReference type="Rhea" id="RHEA:13066"/>
    </physiologicalReaction>
</comment>
<evidence type="ECO:0000256" key="3">
    <source>
        <dbReference type="ARBA" id="ARBA00022692"/>
    </source>
</evidence>
<evidence type="ECO:0000313" key="17">
    <source>
        <dbReference type="Proteomes" id="UP000623467"/>
    </source>
</evidence>
<comment type="caution">
    <text evidence="16">The sequence shown here is derived from an EMBL/GenBank/DDBJ whole genome shotgun (WGS) entry which is preliminary data.</text>
</comment>
<dbReference type="PROSITE" id="PS00674">
    <property type="entry name" value="AAA"/>
    <property type="match status" value="1"/>
</dbReference>
<evidence type="ECO:0000256" key="5">
    <source>
        <dbReference type="ARBA" id="ARBA00022792"/>
    </source>
</evidence>
<dbReference type="InterPro" id="IPR057495">
    <property type="entry name" value="AAA_lid_BCS1"/>
</dbReference>
<keyword evidence="8" id="KW-1133">Transmembrane helix</keyword>
<dbReference type="InterPro" id="IPR003593">
    <property type="entry name" value="AAA+_ATPase"/>
</dbReference>
<evidence type="ECO:0000256" key="2">
    <source>
        <dbReference type="ARBA" id="ARBA00007448"/>
    </source>
</evidence>
<evidence type="ECO:0000259" key="15">
    <source>
        <dbReference type="SMART" id="SM01024"/>
    </source>
</evidence>
<keyword evidence="7 12" id="KW-0067">ATP-binding</keyword>
<feature type="domain" description="AAA+ ATPase" evidence="14">
    <location>
        <begin position="281"/>
        <end position="434"/>
    </location>
</feature>
<keyword evidence="4 12" id="KW-0547">Nucleotide-binding</keyword>
<keyword evidence="17" id="KW-1185">Reference proteome</keyword>
<protein>
    <submittedName>
        <fullName evidence="16">Mitochondrial chaperone BCS1</fullName>
    </submittedName>
</protein>
<sequence>MAAFLPIVQQVLSGLSTQLDGAANLSANATAAASVTSATATSLTIPTDLPSLFALLSSFSALRDWMKLVVVGGFIEMCRRFFFGGYAQIISSFYITASFDEQDVSYTWMMVWLSKQPSWSKARAVQVSTNTMAQNTVIVVDDDDDRYKSFKSSRKLAYLPSPSITYNLWYKRRWMTITRIQSQTGWYGSKEQTLHVSILTRDHSILVSLLQEARRDYLAAQQHKMCVYVSDTSNNWCHRACREKRSMNSIILDPGVKDILIEDAKDFLLSKEWYAERGIPHRRGYLLYGAPGSGKTSFIHAVAGELGLDVYILSLSRIGLDDSALSELVNGLPSRCVALMEDIDAAFTSGLNRETSTAAIESQDNNAGKPTPPGAPPPPTTSRLSLSGLLNALDGVGAQEGRILFATTNRYSALDPALIRPGRMDLHIEFTLASKFQAKQLFSRFYLPAHNPDTILADDEKDEDDTGSVDSGYNSVAGEEADEKAPPSPVESNFSASSAEGSEGGEKPTYNGVSHQSRAPKLKLKQIANLASQFSEAIPEREISMASLQGYLMAYKIRPFEAVADVKAWVEKELKERTERKEKEAEAEKAKAAAAALEKEKEAEKAKAAAAPKDAAPTAETLKEPARITTS</sequence>
<evidence type="ECO:0000259" key="14">
    <source>
        <dbReference type="SMART" id="SM00382"/>
    </source>
</evidence>
<dbReference type="Pfam" id="PF25426">
    <property type="entry name" value="AAA_lid_BCS1"/>
    <property type="match status" value="1"/>
</dbReference>
<dbReference type="Pfam" id="PF00004">
    <property type="entry name" value="AAA"/>
    <property type="match status" value="2"/>
</dbReference>
<dbReference type="PANTHER" id="PTHR23070">
    <property type="entry name" value="BCS1 AAA-TYPE ATPASE"/>
    <property type="match status" value="1"/>
</dbReference>
<feature type="region of interest" description="Disordered" evidence="13">
    <location>
        <begin position="452"/>
        <end position="516"/>
    </location>
</feature>
<feature type="region of interest" description="Disordered" evidence="13">
    <location>
        <begin position="576"/>
        <end position="631"/>
    </location>
</feature>
<evidence type="ECO:0000256" key="8">
    <source>
        <dbReference type="ARBA" id="ARBA00022989"/>
    </source>
</evidence>
<evidence type="ECO:0000313" key="16">
    <source>
        <dbReference type="EMBL" id="KAF7377651.1"/>
    </source>
</evidence>
<gene>
    <name evidence="16" type="ORF">MSAN_00188000</name>
</gene>
<dbReference type="OrthoDB" id="10251412at2759"/>
<accession>A0A8H7DNG9</accession>
<name>A0A8H7DNG9_9AGAR</name>
<feature type="compositionally biased region" description="Low complexity" evidence="13">
    <location>
        <begin position="608"/>
        <end position="620"/>
    </location>
</feature>
<evidence type="ECO:0000256" key="1">
    <source>
        <dbReference type="ARBA" id="ARBA00004434"/>
    </source>
</evidence>
<dbReference type="InterPro" id="IPR027417">
    <property type="entry name" value="P-loop_NTPase"/>
</dbReference>
<proteinExistence type="inferred from homology"/>
<dbReference type="GO" id="GO:0005743">
    <property type="term" value="C:mitochondrial inner membrane"/>
    <property type="evidence" value="ECO:0007669"/>
    <property type="project" value="UniProtKB-SubCell"/>
</dbReference>
<feature type="domain" description="BCS1 N-terminal" evidence="15">
    <location>
        <begin position="69"/>
        <end position="250"/>
    </location>
</feature>
<dbReference type="AlphaFoldDB" id="A0A8H7DNG9"/>
<dbReference type="EMBL" id="JACAZH010000001">
    <property type="protein sequence ID" value="KAF7377651.1"/>
    <property type="molecule type" value="Genomic_DNA"/>
</dbReference>
<dbReference type="InterPro" id="IPR050747">
    <property type="entry name" value="Mitochondrial_chaperone_BCS1"/>
</dbReference>
<keyword evidence="10" id="KW-0472">Membrane</keyword>
<feature type="compositionally biased region" description="Basic and acidic residues" evidence="13">
    <location>
        <begin position="621"/>
        <end position="631"/>
    </location>
</feature>
<feature type="compositionally biased region" description="Basic and acidic residues" evidence="13">
    <location>
        <begin position="576"/>
        <end position="607"/>
    </location>
</feature>
<feature type="region of interest" description="Disordered" evidence="13">
    <location>
        <begin position="361"/>
        <end position="383"/>
    </location>
</feature>
<keyword evidence="5" id="KW-0999">Mitochondrion inner membrane</keyword>
<dbReference type="Gene3D" id="3.40.50.300">
    <property type="entry name" value="P-loop containing nucleotide triphosphate hydrolases"/>
    <property type="match status" value="1"/>
</dbReference>
<keyword evidence="9" id="KW-0496">Mitochondrion</keyword>
<dbReference type="Proteomes" id="UP000623467">
    <property type="component" value="Unassembled WGS sequence"/>
</dbReference>
<dbReference type="InterPro" id="IPR003960">
    <property type="entry name" value="ATPase_AAA_CS"/>
</dbReference>
<comment type="similarity">
    <text evidence="2">Belongs to the AAA ATPase family. BCS1 subfamily.</text>
</comment>
<dbReference type="GO" id="GO:0005524">
    <property type="term" value="F:ATP binding"/>
    <property type="evidence" value="ECO:0007669"/>
    <property type="project" value="UniProtKB-KW"/>
</dbReference>
<dbReference type="GO" id="GO:0016887">
    <property type="term" value="F:ATP hydrolysis activity"/>
    <property type="evidence" value="ECO:0007669"/>
    <property type="project" value="InterPro"/>
</dbReference>
<dbReference type="SUPFAM" id="SSF52540">
    <property type="entry name" value="P-loop containing nucleoside triphosphate hydrolases"/>
    <property type="match status" value="1"/>
</dbReference>
<keyword evidence="6" id="KW-0378">Hydrolase</keyword>
<dbReference type="SMART" id="SM01024">
    <property type="entry name" value="BCS1_N"/>
    <property type="match status" value="1"/>
</dbReference>
<organism evidence="16 17">
    <name type="scientific">Mycena sanguinolenta</name>
    <dbReference type="NCBI Taxonomy" id="230812"/>
    <lineage>
        <taxon>Eukaryota</taxon>
        <taxon>Fungi</taxon>
        <taxon>Dikarya</taxon>
        <taxon>Basidiomycota</taxon>
        <taxon>Agaricomycotina</taxon>
        <taxon>Agaricomycetes</taxon>
        <taxon>Agaricomycetidae</taxon>
        <taxon>Agaricales</taxon>
        <taxon>Marasmiineae</taxon>
        <taxon>Mycenaceae</taxon>
        <taxon>Mycena</taxon>
    </lineage>
</organism>
<evidence type="ECO:0000256" key="13">
    <source>
        <dbReference type="SAM" id="MobiDB-lite"/>
    </source>
</evidence>
<dbReference type="InterPro" id="IPR014851">
    <property type="entry name" value="BCS1_N"/>
</dbReference>
<evidence type="ECO:0000256" key="9">
    <source>
        <dbReference type="ARBA" id="ARBA00023128"/>
    </source>
</evidence>
<dbReference type="Pfam" id="PF08740">
    <property type="entry name" value="BCS1_N"/>
    <property type="match status" value="1"/>
</dbReference>
<feature type="compositionally biased region" description="Pro residues" evidence="13">
    <location>
        <begin position="370"/>
        <end position="380"/>
    </location>
</feature>
<evidence type="ECO:0000256" key="10">
    <source>
        <dbReference type="ARBA" id="ARBA00023136"/>
    </source>
</evidence>
<evidence type="ECO:0000256" key="4">
    <source>
        <dbReference type="ARBA" id="ARBA00022741"/>
    </source>
</evidence>
<feature type="compositionally biased region" description="Acidic residues" evidence="13">
    <location>
        <begin position="456"/>
        <end position="467"/>
    </location>
</feature>
<evidence type="ECO:0000256" key="11">
    <source>
        <dbReference type="ARBA" id="ARBA00048778"/>
    </source>
</evidence>
<dbReference type="SMART" id="SM00382">
    <property type="entry name" value="AAA"/>
    <property type="match status" value="1"/>
</dbReference>
<evidence type="ECO:0000256" key="6">
    <source>
        <dbReference type="ARBA" id="ARBA00022801"/>
    </source>
</evidence>
<reference evidence="16" key="1">
    <citation type="submission" date="2020-05" db="EMBL/GenBank/DDBJ databases">
        <title>Mycena genomes resolve the evolution of fungal bioluminescence.</title>
        <authorList>
            <person name="Tsai I.J."/>
        </authorList>
    </citation>
    <scope>NUCLEOTIDE SEQUENCE</scope>
    <source>
        <strain evidence="16">160909Yilan</strain>
    </source>
</reference>
<dbReference type="InterPro" id="IPR003959">
    <property type="entry name" value="ATPase_AAA_core"/>
</dbReference>
<keyword evidence="3" id="KW-0812">Transmembrane</keyword>
<evidence type="ECO:0000256" key="12">
    <source>
        <dbReference type="RuleBase" id="RU003651"/>
    </source>
</evidence>
<comment type="subcellular location">
    <subcellularLocation>
        <location evidence="1">Mitochondrion inner membrane</location>
        <topology evidence="1">Single-pass membrane protein</topology>
    </subcellularLocation>
</comment>
<evidence type="ECO:0000256" key="7">
    <source>
        <dbReference type="ARBA" id="ARBA00022840"/>
    </source>
</evidence>